<protein>
    <submittedName>
        <fullName evidence="1">Uncharacterized protein</fullName>
    </submittedName>
</protein>
<evidence type="ECO:0000313" key="1">
    <source>
        <dbReference type="EMBL" id="GHC95175.1"/>
    </source>
</evidence>
<name>A0A918WYF4_9ACTN</name>
<comment type="caution">
    <text evidence="1">The sequence shown here is derived from an EMBL/GenBank/DDBJ whole genome shotgun (WGS) entry which is preliminary data.</text>
</comment>
<reference evidence="1" key="1">
    <citation type="journal article" date="2014" name="Int. J. Syst. Evol. Microbiol.">
        <title>Complete genome sequence of Corynebacterium casei LMG S-19264T (=DSM 44701T), isolated from a smear-ripened cheese.</title>
        <authorList>
            <consortium name="US DOE Joint Genome Institute (JGI-PGF)"/>
            <person name="Walter F."/>
            <person name="Albersmeier A."/>
            <person name="Kalinowski J."/>
            <person name="Ruckert C."/>
        </authorList>
    </citation>
    <scope>NUCLEOTIDE SEQUENCE</scope>
    <source>
        <strain evidence="1">JCM 4637</strain>
    </source>
</reference>
<organism evidence="1 2">
    <name type="scientific">Streptomyces finlayi</name>
    <dbReference type="NCBI Taxonomy" id="67296"/>
    <lineage>
        <taxon>Bacteria</taxon>
        <taxon>Bacillati</taxon>
        <taxon>Actinomycetota</taxon>
        <taxon>Actinomycetes</taxon>
        <taxon>Kitasatosporales</taxon>
        <taxon>Streptomycetaceae</taxon>
        <taxon>Streptomyces</taxon>
    </lineage>
</organism>
<dbReference type="AlphaFoldDB" id="A0A918WYF4"/>
<dbReference type="EMBL" id="BMVC01000006">
    <property type="protein sequence ID" value="GHC95175.1"/>
    <property type="molecule type" value="Genomic_DNA"/>
</dbReference>
<reference evidence="1" key="2">
    <citation type="submission" date="2020-09" db="EMBL/GenBank/DDBJ databases">
        <authorList>
            <person name="Sun Q."/>
            <person name="Ohkuma M."/>
        </authorList>
    </citation>
    <scope>NUCLEOTIDE SEQUENCE</scope>
    <source>
        <strain evidence="1">JCM 4637</strain>
    </source>
</reference>
<gene>
    <name evidence="1" type="ORF">GCM10010334_34140</name>
</gene>
<sequence>MALAPRSTALRRIAEIGAIAILAAMALPTAAQALGAERTWNSRSTPLKVTGYGSSGYAFGTWKVHNTSNGTRSQVFSYSKLSNADDHKVYIELETQVNAGYCVQASKYMNCTQKYWDHDDTETAHHSSKSYTYKTASTGVAGSADYARGKVRAGLDIPWRTDPMTGWSYTDGGDKY</sequence>
<dbReference type="Proteomes" id="UP000638353">
    <property type="component" value="Unassembled WGS sequence"/>
</dbReference>
<evidence type="ECO:0000313" key="2">
    <source>
        <dbReference type="Proteomes" id="UP000638353"/>
    </source>
</evidence>
<proteinExistence type="predicted"/>
<accession>A0A918WYF4</accession>